<dbReference type="GO" id="GO:0010411">
    <property type="term" value="P:xyloglucan metabolic process"/>
    <property type="evidence" value="ECO:0007669"/>
    <property type="project" value="TreeGrafter"/>
</dbReference>
<comment type="caution">
    <text evidence="2">The sequence shown here is derived from an EMBL/GenBank/DDBJ whole genome shotgun (WGS) entry which is preliminary data.</text>
</comment>
<dbReference type="Gene3D" id="2.130.10.10">
    <property type="entry name" value="YVTN repeat-like/Quinoprotein amine dehydrogenase"/>
    <property type="match status" value="3"/>
</dbReference>
<dbReference type="AlphaFoldDB" id="A0A1F5WEE9"/>
<evidence type="ECO:0000313" key="3">
    <source>
        <dbReference type="Proteomes" id="UP000178276"/>
    </source>
</evidence>
<dbReference type="InterPro" id="IPR052025">
    <property type="entry name" value="Xyloglucanase_GH74"/>
</dbReference>
<evidence type="ECO:0000256" key="1">
    <source>
        <dbReference type="SAM" id="Phobius"/>
    </source>
</evidence>
<keyword evidence="1" id="KW-0812">Transmembrane</keyword>
<sequence>MTGQKPFLIIVVIIIIFILGLSLIPVLFRARTSSTSSGGSQGGGNGTTLYKSDDGGANWKVLNNFVGGNISTMTFDQSSQKQILIGTEARGVWRGNISGEKFDQYPGGIGEGARVFDLIKPATEKEFIALVLFMNRGRIIKYKDEKRSELFFTPLEKYAFLKGYRTKAGFLRVIGSDGGFYESRNNGATWRLASRFQSGLISMIFNPSHENQVWALDPRGSFYISIDGGASWKDLSDSLRDFPGAKDGPTIFIDPRTQYLYHGSRYGLLRSTNSGLAWEKINLTLAPEILPITAIAIDPHDSAKIYVAAQNQLYISDDGGVTWRGIQISPSGAISSVLINPVNTKEIFIGSRK</sequence>
<dbReference type="Proteomes" id="UP000178276">
    <property type="component" value="Unassembled WGS sequence"/>
</dbReference>
<protein>
    <recommendedName>
        <fullName evidence="4">Sortilin N-terminal domain-containing protein</fullName>
    </recommendedName>
</protein>
<dbReference type="STRING" id="1798331.A2W57_02630"/>
<keyword evidence="1" id="KW-1133">Transmembrane helix</keyword>
<dbReference type="CDD" id="cd15482">
    <property type="entry name" value="Sialidase_non-viral"/>
    <property type="match status" value="1"/>
</dbReference>
<dbReference type="EMBL" id="MFHJ01000018">
    <property type="protein sequence ID" value="OGF74082.1"/>
    <property type="molecule type" value="Genomic_DNA"/>
</dbReference>
<dbReference type="InterPro" id="IPR015943">
    <property type="entry name" value="WD40/YVTN_repeat-like_dom_sf"/>
</dbReference>
<dbReference type="PANTHER" id="PTHR43739">
    <property type="entry name" value="XYLOGLUCANASE (EUROFUNG)"/>
    <property type="match status" value="1"/>
</dbReference>
<dbReference type="Pfam" id="PF02012">
    <property type="entry name" value="BNR"/>
    <property type="match status" value="1"/>
</dbReference>
<dbReference type="InterPro" id="IPR036278">
    <property type="entry name" value="Sialidase_sf"/>
</dbReference>
<dbReference type="SUPFAM" id="SSF50939">
    <property type="entry name" value="Sialidases"/>
    <property type="match status" value="1"/>
</dbReference>
<reference evidence="2 3" key="1">
    <citation type="journal article" date="2016" name="Nat. Commun.">
        <title>Thousands of microbial genomes shed light on interconnected biogeochemical processes in an aquifer system.</title>
        <authorList>
            <person name="Anantharaman K."/>
            <person name="Brown C.T."/>
            <person name="Hug L.A."/>
            <person name="Sharon I."/>
            <person name="Castelle C.J."/>
            <person name="Probst A.J."/>
            <person name="Thomas B.C."/>
            <person name="Singh A."/>
            <person name="Wilkins M.J."/>
            <person name="Karaoz U."/>
            <person name="Brodie E.L."/>
            <person name="Williams K.H."/>
            <person name="Hubbard S.S."/>
            <person name="Banfield J.F."/>
        </authorList>
    </citation>
    <scope>NUCLEOTIDE SEQUENCE [LARGE SCALE GENOMIC DNA]</scope>
</reference>
<dbReference type="InterPro" id="IPR002860">
    <property type="entry name" value="BNR_rpt"/>
</dbReference>
<keyword evidence="1" id="KW-0472">Membrane</keyword>
<name>A0A1F5WEE9_9BACT</name>
<organism evidence="2 3">
    <name type="scientific">Candidatus Giovannonibacteria bacterium RIFCSPHIGHO2_02_43_16</name>
    <dbReference type="NCBI Taxonomy" id="1798331"/>
    <lineage>
        <taxon>Bacteria</taxon>
        <taxon>Candidatus Giovannoniibacteriota</taxon>
    </lineage>
</organism>
<evidence type="ECO:0000313" key="2">
    <source>
        <dbReference type="EMBL" id="OGF74082.1"/>
    </source>
</evidence>
<proteinExistence type="predicted"/>
<feature type="transmembrane region" description="Helical" evidence="1">
    <location>
        <begin position="7"/>
        <end position="28"/>
    </location>
</feature>
<evidence type="ECO:0008006" key="4">
    <source>
        <dbReference type="Google" id="ProtNLM"/>
    </source>
</evidence>
<accession>A0A1F5WEE9</accession>
<dbReference type="PANTHER" id="PTHR43739:SF5">
    <property type="entry name" value="EXO-ALPHA-SIALIDASE"/>
    <property type="match status" value="1"/>
</dbReference>
<gene>
    <name evidence="2" type="ORF">A2W57_02630</name>
</gene>